<reference evidence="24" key="3">
    <citation type="submission" date="2025-09" db="UniProtKB">
        <authorList>
            <consortium name="Ensembl"/>
        </authorList>
    </citation>
    <scope>IDENTIFICATION</scope>
</reference>
<keyword evidence="3" id="KW-0813">Transport</keyword>
<dbReference type="GO" id="GO:0009897">
    <property type="term" value="C:external side of plasma membrane"/>
    <property type="evidence" value="ECO:0000318"/>
    <property type="project" value="GO_Central"/>
</dbReference>
<evidence type="ECO:0000313" key="25">
    <source>
        <dbReference type="Proteomes" id="UP000001646"/>
    </source>
</evidence>
<keyword evidence="4" id="KW-0894">Sodium channel</keyword>
<dbReference type="eggNOG" id="ENOG502S5B5">
    <property type="taxonomic scope" value="Eukaryota"/>
</dbReference>
<feature type="chain" id="PRO_5032600287" description="Sodium channel regulatory subunit beta-3" evidence="22">
    <location>
        <begin position="25"/>
        <end position="304"/>
    </location>
</feature>
<evidence type="ECO:0000256" key="17">
    <source>
        <dbReference type="ARBA" id="ARBA00023303"/>
    </source>
</evidence>
<organism evidence="24 25">
    <name type="scientific">Anolis carolinensis</name>
    <name type="common">Green anole</name>
    <name type="synonym">American chameleon</name>
    <dbReference type="NCBI Taxonomy" id="28377"/>
    <lineage>
        <taxon>Eukaryota</taxon>
        <taxon>Metazoa</taxon>
        <taxon>Chordata</taxon>
        <taxon>Craniata</taxon>
        <taxon>Vertebrata</taxon>
        <taxon>Euteleostomi</taxon>
        <taxon>Lepidosauria</taxon>
        <taxon>Squamata</taxon>
        <taxon>Bifurcata</taxon>
        <taxon>Unidentata</taxon>
        <taxon>Episquamata</taxon>
        <taxon>Toxicofera</taxon>
        <taxon>Iguania</taxon>
        <taxon>Dactyloidae</taxon>
        <taxon>Anolis</taxon>
    </lineage>
</organism>
<keyword evidence="9 21" id="KW-1133">Transmembrane helix</keyword>
<dbReference type="SUPFAM" id="SSF48726">
    <property type="entry name" value="Immunoglobulin"/>
    <property type="match status" value="1"/>
</dbReference>
<feature type="transmembrane region" description="Helical" evidence="21">
    <location>
        <begin position="243"/>
        <end position="263"/>
    </location>
</feature>
<dbReference type="InterPro" id="IPR013106">
    <property type="entry name" value="Ig_V-set"/>
</dbReference>
<evidence type="ECO:0000256" key="7">
    <source>
        <dbReference type="ARBA" id="ARBA00022729"/>
    </source>
</evidence>
<dbReference type="InterPro" id="IPR036179">
    <property type="entry name" value="Ig-like_dom_sf"/>
</dbReference>
<keyword evidence="6 21" id="KW-0812">Transmembrane</keyword>
<evidence type="ECO:0000256" key="21">
    <source>
        <dbReference type="SAM" id="Phobius"/>
    </source>
</evidence>
<dbReference type="InParanoid" id="G1KXK9"/>
<keyword evidence="16" id="KW-0739">Sodium transport</keyword>
<evidence type="ECO:0000256" key="9">
    <source>
        <dbReference type="ARBA" id="ARBA00022989"/>
    </source>
</evidence>
<keyword evidence="12 21" id="KW-0472">Membrane</keyword>
<keyword evidence="13" id="KW-1015">Disulfide bond</keyword>
<accession>G1KXK9</accession>
<evidence type="ECO:0000256" key="4">
    <source>
        <dbReference type="ARBA" id="ARBA00022461"/>
    </source>
</evidence>
<evidence type="ECO:0000256" key="19">
    <source>
        <dbReference type="ARBA" id="ARBA00044530"/>
    </source>
</evidence>
<dbReference type="Ensembl" id="ENSACAT00000025369.3">
    <property type="protein sequence ID" value="ENSACAP00000020167.3"/>
    <property type="gene ID" value="ENSACAG00000025288.3"/>
</dbReference>
<evidence type="ECO:0000256" key="16">
    <source>
        <dbReference type="ARBA" id="ARBA00023201"/>
    </source>
</evidence>
<keyword evidence="15" id="KW-0325">Glycoprotein</keyword>
<evidence type="ECO:0000259" key="23">
    <source>
        <dbReference type="PROSITE" id="PS50835"/>
    </source>
</evidence>
<dbReference type="GO" id="GO:0042130">
    <property type="term" value="P:negative regulation of T cell proliferation"/>
    <property type="evidence" value="ECO:0000318"/>
    <property type="project" value="GO_Central"/>
</dbReference>
<dbReference type="InterPro" id="IPR007110">
    <property type="entry name" value="Ig-like_dom"/>
</dbReference>
<comment type="subcellular location">
    <subcellularLocation>
        <location evidence="1">Cell membrane</location>
        <topology evidence="1">Single-pass type I membrane protein</topology>
    </subcellularLocation>
</comment>
<keyword evidence="25" id="KW-1185">Reference proteome</keyword>
<keyword evidence="5" id="KW-1003">Cell membrane</keyword>
<dbReference type="GO" id="GO:0006955">
    <property type="term" value="P:immune response"/>
    <property type="evidence" value="ECO:0000318"/>
    <property type="project" value="GO_Central"/>
</dbReference>
<dbReference type="AlphaFoldDB" id="G1KXK9"/>
<dbReference type="InterPro" id="IPR013783">
    <property type="entry name" value="Ig-like_fold"/>
</dbReference>
<dbReference type="FunFam" id="2.60.40.10:FF:000375">
    <property type="entry name" value="Sodium channel beta 1 subunit"/>
    <property type="match status" value="1"/>
</dbReference>
<protein>
    <recommendedName>
        <fullName evidence="19">Sodium channel regulatory subunit beta-3</fullName>
    </recommendedName>
</protein>
<feature type="domain" description="Ig-like" evidence="23">
    <location>
        <begin position="34"/>
        <end position="133"/>
    </location>
</feature>
<evidence type="ECO:0000256" key="20">
    <source>
        <dbReference type="ARBA" id="ARBA00049669"/>
    </source>
</evidence>
<dbReference type="KEGG" id="acs:103278386"/>
<feature type="signal peptide" evidence="22">
    <location>
        <begin position="1"/>
        <end position="24"/>
    </location>
</feature>
<dbReference type="GeneTree" id="ENSGT00930000151196"/>
<name>G1KXK9_ANOCA</name>
<evidence type="ECO:0000256" key="12">
    <source>
        <dbReference type="ARBA" id="ARBA00023136"/>
    </source>
</evidence>
<reference evidence="24 25" key="1">
    <citation type="submission" date="2009-12" db="EMBL/GenBank/DDBJ databases">
        <title>The Genome Sequence of Anolis carolinensis (Green Anole Lizard).</title>
        <authorList>
            <consortium name="The Genome Sequencing Platform"/>
            <person name="Di Palma F."/>
            <person name="Alfoldi J."/>
            <person name="Heiman D."/>
            <person name="Young S."/>
            <person name="Grabherr M."/>
            <person name="Johnson J."/>
            <person name="Lander E.S."/>
            <person name="Lindblad-Toh K."/>
        </authorList>
    </citation>
    <scope>NUCLEOTIDE SEQUENCE [LARGE SCALE GENOMIC DNA]</scope>
    <source>
        <strain evidence="24 25">JBL SC #1</strain>
    </source>
</reference>
<dbReference type="GeneID" id="103278386"/>
<dbReference type="Proteomes" id="UP000001646">
    <property type="component" value="Chromosome 3"/>
</dbReference>
<dbReference type="STRING" id="28377.ENSACAP00000020167"/>
<keyword evidence="11" id="KW-0406">Ion transport</keyword>
<gene>
    <name evidence="24" type="primary">vtcn1</name>
</gene>
<evidence type="ECO:0000256" key="6">
    <source>
        <dbReference type="ARBA" id="ARBA00022692"/>
    </source>
</evidence>
<comment type="similarity">
    <text evidence="2">Belongs to the sodium channel auxiliary subunit SCN3B (TC 8.A.17) family.</text>
</comment>
<dbReference type="OrthoDB" id="9904387at2759"/>
<evidence type="ECO:0000256" key="10">
    <source>
        <dbReference type="ARBA" id="ARBA00023053"/>
    </source>
</evidence>
<evidence type="ECO:0000256" key="15">
    <source>
        <dbReference type="ARBA" id="ARBA00023180"/>
    </source>
</evidence>
<evidence type="ECO:0000256" key="13">
    <source>
        <dbReference type="ARBA" id="ARBA00023157"/>
    </source>
</evidence>
<evidence type="ECO:0000256" key="11">
    <source>
        <dbReference type="ARBA" id="ARBA00023065"/>
    </source>
</evidence>
<keyword evidence="17" id="KW-0407">Ion channel</keyword>
<keyword evidence="18" id="KW-0393">Immunoglobulin domain</keyword>
<dbReference type="GO" id="GO:0042102">
    <property type="term" value="P:positive regulation of T cell proliferation"/>
    <property type="evidence" value="ECO:0000318"/>
    <property type="project" value="GO_Central"/>
</dbReference>
<dbReference type="PANTHER" id="PTHR25466:SF4">
    <property type="entry name" value="T-LYMPHOCYTE ACTIVATION ANTIGEN CD80"/>
    <property type="match status" value="1"/>
</dbReference>
<evidence type="ECO:0000256" key="3">
    <source>
        <dbReference type="ARBA" id="ARBA00022448"/>
    </source>
</evidence>
<sequence>MFSRSSLKMFLWLFLCVLQSDSSGLEITVTAKVGDEAKLPCNCHKKYTVNELKTYTIYWQKPVGNGKKDLVVIAHRDGKDEPNRKDQRYQNRTKMNEQNLTLSIFSVQASDKGTYKCIIITNEGTDEESVNFSVVADFSKPNIYAEIPNGCDLTQLTLRCSSHGGLNKDFKMLGSINNKTEKWTVSSTTDNQTELLNVTGYMQLNVTENIVVQCSVVYAGIQISANFTWSIPKECLLTAPPHGIIIASSVILVFLVAVLVVIFRRLTCKNSRSSHPISSFQPVETFDLAPQQQQLNETVKEASF</sequence>
<dbReference type="Bgee" id="ENSACAG00000025288">
    <property type="expression patterns" value="Expressed in adrenal gland and 4 other cell types or tissues"/>
</dbReference>
<dbReference type="GO" id="GO:0005272">
    <property type="term" value="F:sodium channel activity"/>
    <property type="evidence" value="ECO:0007669"/>
    <property type="project" value="UniProtKB-KW"/>
</dbReference>
<dbReference type="InterPro" id="IPR003599">
    <property type="entry name" value="Ig_sub"/>
</dbReference>
<dbReference type="SMART" id="SM00409">
    <property type="entry name" value="IG"/>
    <property type="match status" value="1"/>
</dbReference>
<evidence type="ECO:0000256" key="8">
    <source>
        <dbReference type="ARBA" id="ARBA00022882"/>
    </source>
</evidence>
<keyword evidence="8" id="KW-0851">Voltage-gated channel</keyword>
<dbReference type="Gene3D" id="2.60.40.10">
    <property type="entry name" value="Immunoglobulins"/>
    <property type="match status" value="2"/>
</dbReference>
<keyword evidence="7 22" id="KW-0732">Signal</keyword>
<evidence type="ECO:0000256" key="1">
    <source>
        <dbReference type="ARBA" id="ARBA00004251"/>
    </source>
</evidence>
<dbReference type="GO" id="GO:0007166">
    <property type="term" value="P:cell surface receptor signaling pathway"/>
    <property type="evidence" value="ECO:0000318"/>
    <property type="project" value="GO_Central"/>
</dbReference>
<evidence type="ECO:0000313" key="24">
    <source>
        <dbReference type="Ensembl" id="ENSACAP00000020167.3"/>
    </source>
</evidence>
<proteinExistence type="inferred from homology"/>
<comment type="subunit">
    <text evidence="20">A voltage-gated sodium (Nav) channel consists of an ion-conducting pore-forming alpha subunit functional on its own that is regulated by one or more beta subunits. Forms homodimers and homotrimers. SCN3B is non-covalently associated with alpha subunits and induces the formation of alpha subunit oligomers, including trimers. Interacts with SCN5A/Nav1.5; regulatory subunit of SCN5A/Nav1.5. Interacts with SCN7A/Nav2.1; probable regulatory subunit of SCN7A/Nav2.1. Interacts with SCN10A; regulatory subunit of SCN10A/Nav1.8. Interacts with NFASC; probably involved in targeting the sodium channels to the nodes of Ranvier.</text>
</comment>
<reference evidence="24" key="2">
    <citation type="submission" date="2025-08" db="UniProtKB">
        <authorList>
            <consortium name="Ensembl"/>
        </authorList>
    </citation>
    <scope>IDENTIFICATION</scope>
</reference>
<dbReference type="GO" id="GO:0034702">
    <property type="term" value="C:monoatomic ion channel complex"/>
    <property type="evidence" value="ECO:0007669"/>
    <property type="project" value="UniProtKB-KW"/>
</dbReference>
<evidence type="ECO:0000256" key="5">
    <source>
        <dbReference type="ARBA" id="ARBA00022475"/>
    </source>
</evidence>
<evidence type="ECO:0000256" key="14">
    <source>
        <dbReference type="ARBA" id="ARBA00023170"/>
    </source>
</evidence>
<dbReference type="CTD" id="79679"/>
<evidence type="ECO:0000256" key="2">
    <source>
        <dbReference type="ARBA" id="ARBA00010404"/>
    </source>
</evidence>
<dbReference type="Pfam" id="PF07686">
    <property type="entry name" value="V-set"/>
    <property type="match status" value="1"/>
</dbReference>
<evidence type="ECO:0000256" key="22">
    <source>
        <dbReference type="SAM" id="SignalP"/>
    </source>
</evidence>
<evidence type="ECO:0000256" key="18">
    <source>
        <dbReference type="ARBA" id="ARBA00023319"/>
    </source>
</evidence>
<dbReference type="PANTHER" id="PTHR25466">
    <property type="entry name" value="T-LYMPHOCYTE ACTIVATION ANTIGEN"/>
    <property type="match status" value="1"/>
</dbReference>
<keyword evidence="10" id="KW-0915">Sodium</keyword>
<dbReference type="HOGENOM" id="CLU_013137_8_2_1"/>
<dbReference type="GO" id="GO:0071222">
    <property type="term" value="P:cellular response to lipopolysaccharide"/>
    <property type="evidence" value="ECO:0000318"/>
    <property type="project" value="GO_Central"/>
</dbReference>
<dbReference type="PROSITE" id="PS50835">
    <property type="entry name" value="IG_LIKE"/>
    <property type="match status" value="1"/>
</dbReference>
<dbReference type="InterPro" id="IPR051713">
    <property type="entry name" value="T-cell_Activation_Regulation"/>
</dbReference>
<dbReference type="GO" id="GO:0031295">
    <property type="term" value="P:T cell costimulation"/>
    <property type="evidence" value="ECO:0000318"/>
    <property type="project" value="GO_Central"/>
</dbReference>
<keyword evidence="14" id="KW-0675">Receptor</keyword>